<feature type="compositionally biased region" description="Low complexity" evidence="1">
    <location>
        <begin position="19"/>
        <end position="37"/>
    </location>
</feature>
<keyword evidence="4" id="KW-1185">Reference proteome</keyword>
<protein>
    <submittedName>
        <fullName evidence="3">Methyltransferase type 11</fullName>
    </submittedName>
</protein>
<evidence type="ECO:0000256" key="1">
    <source>
        <dbReference type="SAM" id="MobiDB-lite"/>
    </source>
</evidence>
<organism evidence="3 4">
    <name type="scientific">Lichtheimia corymbifera JMRC:FSU:9682</name>
    <dbReference type="NCBI Taxonomy" id="1263082"/>
    <lineage>
        <taxon>Eukaryota</taxon>
        <taxon>Fungi</taxon>
        <taxon>Fungi incertae sedis</taxon>
        <taxon>Mucoromycota</taxon>
        <taxon>Mucoromycotina</taxon>
        <taxon>Mucoromycetes</taxon>
        <taxon>Mucorales</taxon>
        <taxon>Lichtheimiaceae</taxon>
        <taxon>Lichtheimia</taxon>
    </lineage>
</organism>
<dbReference type="OrthoDB" id="2013972at2759"/>
<keyword evidence="3" id="KW-0489">Methyltransferase</keyword>
<dbReference type="STRING" id="1263082.A0A068RRI8"/>
<dbReference type="Proteomes" id="UP000027586">
    <property type="component" value="Unassembled WGS sequence"/>
</dbReference>
<dbReference type="GO" id="GO:0032259">
    <property type="term" value="P:methylation"/>
    <property type="evidence" value="ECO:0007669"/>
    <property type="project" value="UniProtKB-KW"/>
</dbReference>
<name>A0A068RRI8_9FUNG</name>
<proteinExistence type="predicted"/>
<dbReference type="InterPro" id="IPR029063">
    <property type="entry name" value="SAM-dependent_MTases_sf"/>
</dbReference>
<evidence type="ECO:0000259" key="2">
    <source>
        <dbReference type="Pfam" id="PF13649"/>
    </source>
</evidence>
<keyword evidence="3" id="KW-0808">Transferase</keyword>
<dbReference type="CDD" id="cd02440">
    <property type="entry name" value="AdoMet_MTases"/>
    <property type="match status" value="1"/>
</dbReference>
<feature type="domain" description="Methyltransferase" evidence="2">
    <location>
        <begin position="106"/>
        <end position="197"/>
    </location>
</feature>
<dbReference type="SUPFAM" id="SSF53335">
    <property type="entry name" value="S-adenosyl-L-methionine-dependent methyltransferases"/>
    <property type="match status" value="1"/>
</dbReference>
<dbReference type="GO" id="GO:0008168">
    <property type="term" value="F:methyltransferase activity"/>
    <property type="evidence" value="ECO:0007669"/>
    <property type="project" value="UniProtKB-KW"/>
</dbReference>
<dbReference type="VEuPathDB" id="FungiDB:LCOR_04060.1"/>
<dbReference type="PANTHER" id="PTHR43591">
    <property type="entry name" value="METHYLTRANSFERASE"/>
    <property type="match status" value="1"/>
</dbReference>
<evidence type="ECO:0000313" key="3">
    <source>
        <dbReference type="EMBL" id="CDH52604.1"/>
    </source>
</evidence>
<gene>
    <name evidence="3" type="ORF">LCOR_04060.1</name>
</gene>
<feature type="region of interest" description="Disordered" evidence="1">
    <location>
        <begin position="13"/>
        <end position="47"/>
    </location>
</feature>
<evidence type="ECO:0000313" key="4">
    <source>
        <dbReference type="Proteomes" id="UP000027586"/>
    </source>
</evidence>
<reference evidence="3" key="1">
    <citation type="submission" date="2013-08" db="EMBL/GenBank/DDBJ databases">
        <title>Gene expansion shapes genome architecture in the human pathogen Lichtheimia corymbifera: an evolutionary genomics analysis in the ancient terrestrial Mucorales (Mucoromycotina).</title>
        <authorList>
            <person name="Schwartze V.U."/>
            <person name="Winter S."/>
            <person name="Shelest E."/>
            <person name="Marcet-Houben M."/>
            <person name="Horn F."/>
            <person name="Wehner S."/>
            <person name="Hoffmann K."/>
            <person name="Riege K."/>
            <person name="Sammeth M."/>
            <person name="Nowrousian M."/>
            <person name="Valiante V."/>
            <person name="Linde J."/>
            <person name="Jacobsen I.D."/>
            <person name="Marz M."/>
            <person name="Brakhage A.A."/>
            <person name="Gabaldon T."/>
            <person name="Bocker S."/>
            <person name="Voigt K."/>
        </authorList>
    </citation>
    <scope>NUCLEOTIDE SEQUENCE [LARGE SCALE GENOMIC DNA]</scope>
    <source>
        <strain evidence="3">FSU 9682</strain>
    </source>
</reference>
<dbReference type="Pfam" id="PF13649">
    <property type="entry name" value="Methyltransf_25"/>
    <property type="match status" value="1"/>
</dbReference>
<dbReference type="Gene3D" id="3.40.50.150">
    <property type="entry name" value="Vaccinia Virus protein VP39"/>
    <property type="match status" value="1"/>
</dbReference>
<comment type="caution">
    <text evidence="3">The sequence shown here is derived from an EMBL/GenBank/DDBJ whole genome shotgun (WGS) entry which is preliminary data.</text>
</comment>
<feature type="compositionally biased region" description="Polar residues" evidence="1">
    <location>
        <begin position="38"/>
        <end position="47"/>
    </location>
</feature>
<dbReference type="AlphaFoldDB" id="A0A068RRI8"/>
<dbReference type="EMBL" id="CBTN010000014">
    <property type="protein sequence ID" value="CDH52604.1"/>
    <property type="molecule type" value="Genomic_DNA"/>
</dbReference>
<sequence length="326" mass="37074">MSRTPWFLRFLSPKKRKQSISSSTTTSASDQQRSSTSLPYGTSPSSNYIIMDGGRRYNNRDDIPALFPEDDEENDRRHRQHWTLKLAFEGNFDAPVEESLVEGIKVLDCACGPASWTMEMAKDYPRSEFEGLDVTTSFPNAIKPENCHFTVHNMIDPFPFPANHFEYIHQRLLVLGLLASEWDSFIQRLVIILKPGGWFESTEVAFGELENAGPMGEVVNEAANALTSSRGLNVDIAKELGDRFEKAGLVNIKTRAISVPVNQGDKLGQLAWENFRDIFMALKPFVRQTHPQLDEEFLAAFGEECKQNKYKETLWWVKHFWSSLAS</sequence>
<dbReference type="InterPro" id="IPR041698">
    <property type="entry name" value="Methyltransf_25"/>
</dbReference>
<accession>A0A068RRI8</accession>